<gene>
    <name evidence="2" type="ORF">MPOCJGCO_3687</name>
</gene>
<evidence type="ECO:0000256" key="1">
    <source>
        <dbReference type="SAM" id="MobiDB-lite"/>
    </source>
</evidence>
<accession>A0ABQ4U6V1</accession>
<reference evidence="2" key="2">
    <citation type="submission" date="2021-08" db="EMBL/GenBank/DDBJ databases">
        <authorList>
            <person name="Tani A."/>
            <person name="Ola A."/>
            <person name="Ogura Y."/>
            <person name="Katsura K."/>
            <person name="Hayashi T."/>
        </authorList>
    </citation>
    <scope>NUCLEOTIDE SEQUENCE</scope>
    <source>
        <strain evidence="2">DSM 23632</strain>
    </source>
</reference>
<evidence type="ECO:0000313" key="3">
    <source>
        <dbReference type="Proteomes" id="UP001055057"/>
    </source>
</evidence>
<proteinExistence type="predicted"/>
<dbReference type="Proteomes" id="UP001055057">
    <property type="component" value="Unassembled WGS sequence"/>
</dbReference>
<keyword evidence="3" id="KW-1185">Reference proteome</keyword>
<sequence length="74" mass="7921">MARTPPNGRSPSMSMTDFNARVRRVLEGSEPVTAGTQKSGPNWTRRRSRLPATPEAAQSEAAPAETPEAAAEEV</sequence>
<comment type="caution">
    <text evidence="2">The sequence shown here is derived from an EMBL/GenBank/DDBJ whole genome shotgun (WGS) entry which is preliminary data.</text>
</comment>
<reference evidence="2" key="1">
    <citation type="journal article" date="2021" name="Front. Microbiol.">
        <title>Comprehensive Comparative Genomics and Phenotyping of Methylobacterium Species.</title>
        <authorList>
            <person name="Alessa O."/>
            <person name="Ogura Y."/>
            <person name="Fujitani Y."/>
            <person name="Takami H."/>
            <person name="Hayashi T."/>
            <person name="Sahin N."/>
            <person name="Tani A."/>
        </authorList>
    </citation>
    <scope>NUCLEOTIDE SEQUENCE</scope>
    <source>
        <strain evidence="2">DSM 23632</strain>
    </source>
</reference>
<dbReference type="EMBL" id="BPRB01000227">
    <property type="protein sequence ID" value="GJE61565.1"/>
    <property type="molecule type" value="Genomic_DNA"/>
</dbReference>
<name>A0ABQ4U6V1_9HYPH</name>
<feature type="compositionally biased region" description="Low complexity" evidence="1">
    <location>
        <begin position="51"/>
        <end position="74"/>
    </location>
</feature>
<feature type="region of interest" description="Disordered" evidence="1">
    <location>
        <begin position="26"/>
        <end position="74"/>
    </location>
</feature>
<dbReference type="RefSeq" id="WP_238184127.1">
    <property type="nucleotide sequence ID" value="NZ_BPRB01000227.1"/>
</dbReference>
<protein>
    <submittedName>
        <fullName evidence="2">Uncharacterized protein</fullName>
    </submittedName>
</protein>
<organism evidence="2 3">
    <name type="scientific">Methylobacterium trifolii</name>
    <dbReference type="NCBI Taxonomy" id="1003092"/>
    <lineage>
        <taxon>Bacteria</taxon>
        <taxon>Pseudomonadati</taxon>
        <taxon>Pseudomonadota</taxon>
        <taxon>Alphaproteobacteria</taxon>
        <taxon>Hyphomicrobiales</taxon>
        <taxon>Methylobacteriaceae</taxon>
        <taxon>Methylobacterium</taxon>
    </lineage>
</organism>
<evidence type="ECO:0000313" key="2">
    <source>
        <dbReference type="EMBL" id="GJE61565.1"/>
    </source>
</evidence>